<organism evidence="4">
    <name type="scientific">Opuntia streptacantha</name>
    <name type="common">Prickly pear cactus</name>
    <name type="synonym">Opuntia cardona</name>
    <dbReference type="NCBI Taxonomy" id="393608"/>
    <lineage>
        <taxon>Eukaryota</taxon>
        <taxon>Viridiplantae</taxon>
        <taxon>Streptophyta</taxon>
        <taxon>Embryophyta</taxon>
        <taxon>Tracheophyta</taxon>
        <taxon>Spermatophyta</taxon>
        <taxon>Magnoliopsida</taxon>
        <taxon>eudicotyledons</taxon>
        <taxon>Gunneridae</taxon>
        <taxon>Pentapetalae</taxon>
        <taxon>Caryophyllales</taxon>
        <taxon>Cactineae</taxon>
        <taxon>Cactaceae</taxon>
        <taxon>Opuntioideae</taxon>
        <taxon>Opuntia</taxon>
    </lineage>
</organism>
<feature type="region of interest" description="Disordered" evidence="3">
    <location>
        <begin position="161"/>
        <end position="182"/>
    </location>
</feature>
<evidence type="ECO:0000256" key="2">
    <source>
        <dbReference type="ARBA" id="ARBA00023242"/>
    </source>
</evidence>
<dbReference type="InterPro" id="IPR051992">
    <property type="entry name" value="OxStress_Response_Reg"/>
</dbReference>
<feature type="compositionally biased region" description="Low complexity" evidence="3">
    <location>
        <begin position="64"/>
        <end position="94"/>
    </location>
</feature>
<sequence>MELVQEHKEQGSSMVRMCYREATCDQDEKMMMPMMARSHHVVVAVDDDMYISDHDSSSSKSYDDGSTISKESSSSSSELLDDASTSSSSSPQSSGPLYELSELMNQLPIKRGLSKYYQGKSQSFTSLAKVTSLEDLAKKETPHQRKLKACRSYGGGLNNFRSYTQPKPTISKKNSKGSPSNLSCLSRKGSFIGSPKPPLCPLQSSF</sequence>
<dbReference type="PANTHER" id="PTHR33172:SF103">
    <property type="entry name" value="PROTEIN OXIDATIVE STRESS 3"/>
    <property type="match status" value="1"/>
</dbReference>
<comment type="subcellular location">
    <subcellularLocation>
        <location evidence="1">Nucleus</location>
    </subcellularLocation>
</comment>
<protein>
    <recommendedName>
        <fullName evidence="5">Oxidative stress 3</fullName>
    </recommendedName>
</protein>
<dbReference type="EMBL" id="GISG01081141">
    <property type="protein sequence ID" value="MBA4632157.1"/>
    <property type="molecule type" value="Transcribed_RNA"/>
</dbReference>
<dbReference type="GO" id="GO:0005634">
    <property type="term" value="C:nucleus"/>
    <property type="evidence" value="ECO:0007669"/>
    <property type="project" value="UniProtKB-SubCell"/>
</dbReference>
<evidence type="ECO:0000256" key="1">
    <source>
        <dbReference type="ARBA" id="ARBA00004123"/>
    </source>
</evidence>
<feature type="compositionally biased region" description="Basic and acidic residues" evidence="3">
    <location>
        <begin position="53"/>
        <end position="63"/>
    </location>
</feature>
<evidence type="ECO:0000256" key="3">
    <source>
        <dbReference type="SAM" id="MobiDB-lite"/>
    </source>
</evidence>
<reference evidence="4" key="1">
    <citation type="journal article" date="2013" name="J. Plant Res.">
        <title>Effect of fungi and light on seed germination of three Opuntia species from semiarid lands of central Mexico.</title>
        <authorList>
            <person name="Delgado-Sanchez P."/>
            <person name="Jimenez-Bremont J.F."/>
            <person name="Guerrero-Gonzalez Mde L."/>
            <person name="Flores J."/>
        </authorList>
    </citation>
    <scope>NUCLEOTIDE SEQUENCE</scope>
    <source>
        <tissue evidence="4">Cladode</tissue>
    </source>
</reference>
<dbReference type="PANTHER" id="PTHR33172">
    <property type="entry name" value="OS08G0516900 PROTEIN"/>
    <property type="match status" value="1"/>
</dbReference>
<feature type="region of interest" description="Disordered" evidence="3">
    <location>
        <begin position="53"/>
        <end position="97"/>
    </location>
</feature>
<name>A0A7C8Z254_OPUST</name>
<dbReference type="GO" id="GO:0006950">
    <property type="term" value="P:response to stress"/>
    <property type="evidence" value="ECO:0007669"/>
    <property type="project" value="UniProtKB-ARBA"/>
</dbReference>
<reference evidence="4" key="2">
    <citation type="submission" date="2020-07" db="EMBL/GenBank/DDBJ databases">
        <authorList>
            <person name="Vera ALvarez R."/>
            <person name="Arias-Moreno D.M."/>
            <person name="Jimenez-Jacinto V."/>
            <person name="Jimenez-Bremont J.F."/>
            <person name="Swaminathan K."/>
            <person name="Moose S.P."/>
            <person name="Guerrero-Gonzalez M.L."/>
            <person name="Marino-Ramirez L."/>
            <person name="Landsman D."/>
            <person name="Rodriguez-Kessler M."/>
            <person name="Delgado-Sanchez P."/>
        </authorList>
    </citation>
    <scope>NUCLEOTIDE SEQUENCE</scope>
    <source>
        <tissue evidence="4">Cladode</tissue>
    </source>
</reference>
<evidence type="ECO:0000313" key="4">
    <source>
        <dbReference type="EMBL" id="MBA4632157.1"/>
    </source>
</evidence>
<evidence type="ECO:0008006" key="5">
    <source>
        <dbReference type="Google" id="ProtNLM"/>
    </source>
</evidence>
<accession>A0A7C8Z254</accession>
<keyword evidence="2" id="KW-0539">Nucleus</keyword>
<proteinExistence type="predicted"/>
<dbReference type="AlphaFoldDB" id="A0A7C8Z254"/>